<dbReference type="SUPFAM" id="SSF47413">
    <property type="entry name" value="lambda repressor-like DNA-binding domains"/>
    <property type="match status" value="1"/>
</dbReference>
<keyword evidence="4" id="KW-1185">Reference proteome</keyword>
<evidence type="ECO:0000313" key="4">
    <source>
        <dbReference type="Proteomes" id="UP000199643"/>
    </source>
</evidence>
<proteinExistence type="predicted"/>
<dbReference type="GO" id="GO:0003677">
    <property type="term" value="F:DNA binding"/>
    <property type="evidence" value="ECO:0007669"/>
    <property type="project" value="UniProtKB-KW"/>
</dbReference>
<dbReference type="OrthoDB" id="7859381at2"/>
<feature type="region of interest" description="Disordered" evidence="1">
    <location>
        <begin position="75"/>
        <end position="95"/>
    </location>
</feature>
<dbReference type="InterPro" id="IPR010982">
    <property type="entry name" value="Lambda_DNA-bd_dom_sf"/>
</dbReference>
<dbReference type="EMBL" id="FNCH01000028">
    <property type="protein sequence ID" value="SDH54302.1"/>
    <property type="molecule type" value="Genomic_DNA"/>
</dbReference>
<gene>
    <name evidence="3" type="ORF">SAMN05421827_12855</name>
</gene>
<organism evidence="3 4">
    <name type="scientific">Pedobacter terrae</name>
    <dbReference type="NCBI Taxonomy" id="405671"/>
    <lineage>
        <taxon>Bacteria</taxon>
        <taxon>Pseudomonadati</taxon>
        <taxon>Bacteroidota</taxon>
        <taxon>Sphingobacteriia</taxon>
        <taxon>Sphingobacteriales</taxon>
        <taxon>Sphingobacteriaceae</taxon>
        <taxon>Pedobacter</taxon>
    </lineage>
</organism>
<dbReference type="PROSITE" id="PS50943">
    <property type="entry name" value="HTH_CROC1"/>
    <property type="match status" value="1"/>
</dbReference>
<accession>A0A1G8D9G1</accession>
<protein>
    <submittedName>
        <fullName evidence="3">DNA-binding transcriptional regulator, XRE-family HTH domain</fullName>
    </submittedName>
</protein>
<feature type="compositionally biased region" description="Polar residues" evidence="1">
    <location>
        <begin position="82"/>
        <end position="93"/>
    </location>
</feature>
<dbReference type="STRING" id="405671.SAMN05421827_12855"/>
<keyword evidence="3" id="KW-0238">DNA-binding</keyword>
<evidence type="ECO:0000259" key="2">
    <source>
        <dbReference type="PROSITE" id="PS50943"/>
    </source>
</evidence>
<dbReference type="Pfam" id="PF01381">
    <property type="entry name" value="HTH_3"/>
    <property type="match status" value="1"/>
</dbReference>
<evidence type="ECO:0000256" key="1">
    <source>
        <dbReference type="SAM" id="MobiDB-lite"/>
    </source>
</evidence>
<dbReference type="InterPro" id="IPR001387">
    <property type="entry name" value="Cro/C1-type_HTH"/>
</dbReference>
<sequence length="137" mass="15506">MGNNENERLKLIRKALGYSQLDFAQSIGLTQGGYSDIERGKNGLSGKVKLMLINIHKININYLEKNQGEMFFIETPPDQPEVVNTTSDPNAGSDTKDRMIELLQADIKRLNAERDLYIELLQAKDKTIAALERQLKK</sequence>
<name>A0A1G8D9G1_9SPHI</name>
<feature type="domain" description="HTH cro/C1-type" evidence="2">
    <location>
        <begin position="9"/>
        <end position="63"/>
    </location>
</feature>
<evidence type="ECO:0000313" key="3">
    <source>
        <dbReference type="EMBL" id="SDH54302.1"/>
    </source>
</evidence>
<dbReference type="RefSeq" id="WP_090504180.1">
    <property type="nucleotide sequence ID" value="NZ_FNCH01000028.1"/>
</dbReference>
<dbReference type="Gene3D" id="1.10.260.40">
    <property type="entry name" value="lambda repressor-like DNA-binding domains"/>
    <property type="match status" value="1"/>
</dbReference>
<dbReference type="SMART" id="SM00530">
    <property type="entry name" value="HTH_XRE"/>
    <property type="match status" value="1"/>
</dbReference>
<dbReference type="CDD" id="cd00093">
    <property type="entry name" value="HTH_XRE"/>
    <property type="match status" value="1"/>
</dbReference>
<dbReference type="Proteomes" id="UP000199643">
    <property type="component" value="Unassembled WGS sequence"/>
</dbReference>
<dbReference type="AlphaFoldDB" id="A0A1G8D9G1"/>
<reference evidence="4" key="1">
    <citation type="submission" date="2016-10" db="EMBL/GenBank/DDBJ databases">
        <authorList>
            <person name="Varghese N."/>
            <person name="Submissions S."/>
        </authorList>
    </citation>
    <scope>NUCLEOTIDE SEQUENCE [LARGE SCALE GENOMIC DNA]</scope>
    <source>
        <strain evidence="4">DSM 17933</strain>
    </source>
</reference>